<dbReference type="HOGENOM" id="CLU_709581_0_0_11"/>
<evidence type="ECO:0000313" key="3">
    <source>
        <dbReference type="EMBL" id="ABV96229.1"/>
    </source>
</evidence>
<dbReference type="STRING" id="391037.Sare_0299"/>
<feature type="region of interest" description="Disordered" evidence="1">
    <location>
        <begin position="16"/>
        <end position="36"/>
    </location>
</feature>
<dbReference type="InterPro" id="IPR012334">
    <property type="entry name" value="Pectin_lyas_fold"/>
</dbReference>
<dbReference type="InterPro" id="IPR006626">
    <property type="entry name" value="PbH1"/>
</dbReference>
<accession>A8LYL8</accession>
<gene>
    <name evidence="3" type="ordered locus">Sare_0299</name>
</gene>
<dbReference type="InterPro" id="IPR039448">
    <property type="entry name" value="Beta_helix"/>
</dbReference>
<protein>
    <recommendedName>
        <fullName evidence="2">Right handed beta helix domain-containing protein</fullName>
    </recommendedName>
</protein>
<dbReference type="Gene3D" id="2.160.20.10">
    <property type="entry name" value="Single-stranded right-handed beta-helix, Pectin lyase-like"/>
    <property type="match status" value="1"/>
</dbReference>
<evidence type="ECO:0000259" key="2">
    <source>
        <dbReference type="Pfam" id="PF13229"/>
    </source>
</evidence>
<sequence>MGDGVGQTAAFLYLRRRPQTNRRPVTPKKETSSYSRRGMITGPIAGVGMAAGVSILGLGTPAHAAVAGPVALAPSGDTSGESDHRAIQDALTPGGAQVILAPGDFHINAPIAMYSNQKLVGSGAGATKIYQVGTSHGISSTSAGSVNYVVIAGITLIGARAAGSSGIHLTPDTNPSTAAAFANITNITIEDCVLTNWGDCGVYLGAPIASRITRVQCVNNGGDGFYVTKAHLDSDPAVVKAATSLAFDACYALGNAKNGYELDTVSYSSLTGCACDGGRRGYALFGCKAVTLTSCGAEVFTTEGFLMKNCTSCSLFGAYAYGGSTAGIHIAGTTTHQTIGGAVQSQPGSLTEHFIWTETGTSSVVWGVSRADATANTLNGHVVNLDGTA</sequence>
<name>A8LYL8_SALAI</name>
<dbReference type="KEGG" id="saq:Sare_0299"/>
<feature type="domain" description="Right handed beta helix" evidence="2">
    <location>
        <begin position="183"/>
        <end position="338"/>
    </location>
</feature>
<dbReference type="AlphaFoldDB" id="A8LYL8"/>
<evidence type="ECO:0000256" key="1">
    <source>
        <dbReference type="SAM" id="MobiDB-lite"/>
    </source>
</evidence>
<dbReference type="SUPFAM" id="SSF51126">
    <property type="entry name" value="Pectin lyase-like"/>
    <property type="match status" value="1"/>
</dbReference>
<dbReference type="SMART" id="SM00710">
    <property type="entry name" value="PbH1"/>
    <property type="match status" value="4"/>
</dbReference>
<reference evidence="3" key="1">
    <citation type="submission" date="2007-10" db="EMBL/GenBank/DDBJ databases">
        <title>Complete sequence of Salinispora arenicola CNS-205.</title>
        <authorList>
            <consortium name="US DOE Joint Genome Institute"/>
            <person name="Copeland A."/>
            <person name="Lucas S."/>
            <person name="Lapidus A."/>
            <person name="Barry K."/>
            <person name="Glavina del Rio T."/>
            <person name="Dalin E."/>
            <person name="Tice H."/>
            <person name="Pitluck S."/>
            <person name="Foster B."/>
            <person name="Schmutz J."/>
            <person name="Larimer F."/>
            <person name="Land M."/>
            <person name="Hauser L."/>
            <person name="Kyrpides N."/>
            <person name="Ivanova N."/>
            <person name="Jensen P.R."/>
            <person name="Moore B.S."/>
            <person name="Penn K."/>
            <person name="Jenkins C."/>
            <person name="Udwary D."/>
            <person name="Xiang L."/>
            <person name="Gontang E."/>
            <person name="Richardson P."/>
        </authorList>
    </citation>
    <scope>NUCLEOTIDE SEQUENCE [LARGE SCALE GENOMIC DNA]</scope>
    <source>
        <strain evidence="3">CNS-205</strain>
    </source>
</reference>
<proteinExistence type="predicted"/>
<dbReference type="InterPro" id="IPR011050">
    <property type="entry name" value="Pectin_lyase_fold/virulence"/>
</dbReference>
<dbReference type="EMBL" id="CP000850">
    <property type="protein sequence ID" value="ABV96229.1"/>
    <property type="molecule type" value="Genomic_DNA"/>
</dbReference>
<organism evidence="3">
    <name type="scientific">Salinispora arenicola (strain CNS-205)</name>
    <dbReference type="NCBI Taxonomy" id="391037"/>
    <lineage>
        <taxon>Bacteria</taxon>
        <taxon>Bacillati</taxon>
        <taxon>Actinomycetota</taxon>
        <taxon>Actinomycetes</taxon>
        <taxon>Micromonosporales</taxon>
        <taxon>Micromonosporaceae</taxon>
        <taxon>Salinispora</taxon>
    </lineage>
</organism>
<dbReference type="Pfam" id="PF13229">
    <property type="entry name" value="Beta_helix"/>
    <property type="match status" value="1"/>
</dbReference>